<proteinExistence type="predicted"/>
<gene>
    <name evidence="1" type="ORF">PSON_ATCC_30995.1.T0010617</name>
</gene>
<evidence type="ECO:0000313" key="1">
    <source>
        <dbReference type="EMBL" id="CAD8046449.1"/>
    </source>
</evidence>
<keyword evidence="2" id="KW-1185">Reference proteome</keyword>
<organism evidence="1 2">
    <name type="scientific">Paramecium sonneborni</name>
    <dbReference type="NCBI Taxonomy" id="65129"/>
    <lineage>
        <taxon>Eukaryota</taxon>
        <taxon>Sar</taxon>
        <taxon>Alveolata</taxon>
        <taxon>Ciliophora</taxon>
        <taxon>Intramacronucleata</taxon>
        <taxon>Oligohymenophorea</taxon>
        <taxon>Peniculida</taxon>
        <taxon>Parameciidae</taxon>
        <taxon>Paramecium</taxon>
    </lineage>
</organism>
<sequence>MNAIVKIVYYYGPTQNVKKEFEDKHAKNQYVFFRLMYAAYL</sequence>
<accession>A0A8S1JYL5</accession>
<reference evidence="1" key="1">
    <citation type="submission" date="2021-01" db="EMBL/GenBank/DDBJ databases">
        <authorList>
            <consortium name="Genoscope - CEA"/>
            <person name="William W."/>
        </authorList>
    </citation>
    <scope>NUCLEOTIDE SEQUENCE</scope>
</reference>
<dbReference type="EMBL" id="CAJJDN010000001">
    <property type="protein sequence ID" value="CAD8046449.1"/>
    <property type="molecule type" value="Genomic_DNA"/>
</dbReference>
<name>A0A8S1JYL5_9CILI</name>
<dbReference type="AlphaFoldDB" id="A0A8S1JYL5"/>
<protein>
    <submittedName>
        <fullName evidence="1">Uncharacterized protein</fullName>
    </submittedName>
</protein>
<comment type="caution">
    <text evidence="1">The sequence shown here is derived from an EMBL/GenBank/DDBJ whole genome shotgun (WGS) entry which is preliminary data.</text>
</comment>
<evidence type="ECO:0000313" key="2">
    <source>
        <dbReference type="Proteomes" id="UP000692954"/>
    </source>
</evidence>
<dbReference type="Proteomes" id="UP000692954">
    <property type="component" value="Unassembled WGS sequence"/>
</dbReference>